<feature type="domain" description="NADH:quinone oxidoreductase/Mrp antiporter transmembrane" evidence="8">
    <location>
        <begin position="122"/>
        <end position="387"/>
    </location>
</feature>
<protein>
    <submittedName>
        <fullName evidence="9">NADH dehydrogenase (Quinone)</fullName>
        <ecNumber evidence="9">1.6.99.5</ecNumber>
    </submittedName>
</protein>
<dbReference type="GO" id="GO:0005886">
    <property type="term" value="C:plasma membrane"/>
    <property type="evidence" value="ECO:0007669"/>
    <property type="project" value="UniProtKB-SubCell"/>
</dbReference>
<keyword evidence="4 7" id="KW-1133">Transmembrane helix</keyword>
<evidence type="ECO:0000256" key="7">
    <source>
        <dbReference type="SAM" id="Phobius"/>
    </source>
</evidence>
<dbReference type="GeneID" id="10797970"/>
<comment type="subcellular location">
    <subcellularLocation>
        <location evidence="1">Cell membrane</location>
        <topology evidence="1">Multi-pass membrane protein</topology>
    </subcellularLocation>
</comment>
<evidence type="ECO:0000313" key="10">
    <source>
        <dbReference type="Proteomes" id="UP000006794"/>
    </source>
</evidence>
<name>F8D5D2_HALXS</name>
<dbReference type="EC" id="1.6.99.5" evidence="9"/>
<dbReference type="EMBL" id="CP002839">
    <property type="protein sequence ID" value="AEH37633.1"/>
    <property type="molecule type" value="Genomic_DNA"/>
</dbReference>
<feature type="transmembrane region" description="Helical" evidence="7">
    <location>
        <begin position="158"/>
        <end position="177"/>
    </location>
</feature>
<sequence length="623" mass="66509">MTLGIGLELELLSMAYPPLLVFAAALLVLVLPRLAGFTVGALSLAAVLAISLVAPGGEHLGGTFLGFEVVPFYVDEFARMVGLGLGFLGICSVIYAYSSEASKELTAFALAYVASSIGAAFAGDWLVLLFMWELMAVTSTLVVWHYGGEAVRAGFRYAVFHGTGGVLVMLAVAVHYVEVGSFLYAANEGIASGIPELLAVLGMGVNVAFIGFHSWLPDTYPRPHIAASVFLSVYTTKTSAFVLYRAFPIGAESDLGIYIAYMGGLMSVYGATFALLQHDMRALLSYHIQAQLGYIVAGIGMGAWMVESELATAGAMSHLFNNILFKSLLFMAVGVVIYRTGEEDLYNLGGLWREMPLTAIGFGLGALSITAIPGFNGYVSKGMLFDAADPHYYGVDEFGALYWLLWLGAIGTLLSFIKLGYYVFFHGESDISVPDAKPGQTVAMLGLGGACLLFGVWWQGLADLAPTLHGADGHFAFAYPGGGESELHPYSPGHLETAGILTGIALVTFAIVRKPLSKLDLPDPASFVYPAGYYLGRWSMIATTELYALVDAIVVAGVKRCYWIGNNPVLAVNAAARRMPLVDADERRPADGGRPSTLHLRMGIGTTVFVLTLVLTVILWLLV</sequence>
<feature type="transmembrane region" description="Helical" evidence="7">
    <location>
        <begin position="359"/>
        <end position="380"/>
    </location>
</feature>
<dbReference type="Pfam" id="PF00361">
    <property type="entry name" value="Proton_antipo_M"/>
    <property type="match status" value="1"/>
</dbReference>
<organism evidence="9 10">
    <name type="scientific">Halopiger xanaduensis (strain DSM 18323 / JCM 14033 / SH-6)</name>
    <dbReference type="NCBI Taxonomy" id="797210"/>
    <lineage>
        <taxon>Archaea</taxon>
        <taxon>Methanobacteriati</taxon>
        <taxon>Methanobacteriota</taxon>
        <taxon>Stenosarchaea group</taxon>
        <taxon>Halobacteria</taxon>
        <taxon>Halobacteriales</taxon>
        <taxon>Natrialbaceae</taxon>
        <taxon>Halopiger</taxon>
    </lineage>
</organism>
<feature type="transmembrane region" description="Helical" evidence="7">
    <location>
        <begin position="129"/>
        <end position="146"/>
    </location>
</feature>
<keyword evidence="3 7" id="KW-0812">Transmembrane</keyword>
<keyword evidence="10" id="KW-1185">Reference proteome</keyword>
<dbReference type="KEGG" id="hxa:Halxa_3017"/>
<dbReference type="InterPro" id="IPR052175">
    <property type="entry name" value="ComplexI-like_HydComp"/>
</dbReference>
<feature type="transmembrane region" description="Helical" evidence="7">
    <location>
        <begin position="37"/>
        <end position="57"/>
    </location>
</feature>
<evidence type="ECO:0000256" key="4">
    <source>
        <dbReference type="ARBA" id="ARBA00022989"/>
    </source>
</evidence>
<feature type="transmembrane region" description="Helical" evidence="7">
    <location>
        <begin position="77"/>
        <end position="98"/>
    </location>
</feature>
<dbReference type="STRING" id="797210.Halxa_3017"/>
<feature type="transmembrane region" description="Helical" evidence="7">
    <location>
        <begin position="197"/>
        <end position="216"/>
    </location>
</feature>
<dbReference type="NCBIfam" id="NF009310">
    <property type="entry name" value="PRK12668.1"/>
    <property type="match status" value="1"/>
</dbReference>
<evidence type="ECO:0000256" key="1">
    <source>
        <dbReference type="ARBA" id="ARBA00004651"/>
    </source>
</evidence>
<feature type="transmembrane region" description="Helical" evidence="7">
    <location>
        <begin position="256"/>
        <end position="276"/>
    </location>
</feature>
<feature type="transmembrane region" description="Helical" evidence="7">
    <location>
        <begin position="493"/>
        <end position="512"/>
    </location>
</feature>
<dbReference type="RefSeq" id="WP_013880523.1">
    <property type="nucleotide sequence ID" value="NC_015666.1"/>
</dbReference>
<dbReference type="PANTHER" id="PTHR42682">
    <property type="entry name" value="HYDROGENASE-4 COMPONENT F"/>
    <property type="match status" value="1"/>
</dbReference>
<keyword evidence="2" id="KW-1003">Cell membrane</keyword>
<feature type="transmembrane region" description="Helical" evidence="7">
    <location>
        <begin position="602"/>
        <end position="622"/>
    </location>
</feature>
<dbReference type="OrthoDB" id="198789at2157"/>
<dbReference type="eggNOG" id="arCOG01537">
    <property type="taxonomic scope" value="Archaea"/>
</dbReference>
<dbReference type="HOGENOM" id="CLU_030481_0_0_2"/>
<feature type="transmembrane region" description="Helical" evidence="7">
    <location>
        <begin position="400"/>
        <end position="421"/>
    </location>
</feature>
<keyword evidence="6 7" id="KW-0472">Membrane</keyword>
<evidence type="ECO:0000259" key="8">
    <source>
        <dbReference type="Pfam" id="PF00361"/>
    </source>
</evidence>
<feature type="transmembrane region" description="Helical" evidence="7">
    <location>
        <begin position="442"/>
        <end position="460"/>
    </location>
</feature>
<feature type="transmembrane region" description="Helical" evidence="7">
    <location>
        <begin position="225"/>
        <end position="244"/>
    </location>
</feature>
<evidence type="ECO:0000256" key="2">
    <source>
        <dbReference type="ARBA" id="ARBA00022475"/>
    </source>
</evidence>
<reference evidence="9 10" key="1">
    <citation type="journal article" date="2012" name="Stand. Genomic Sci.">
        <title>Complete genome sequence of Halopiger xanaduensis type strain (SH-6(T)).</title>
        <authorList>
            <person name="Anderson I."/>
            <person name="Tindall B.J."/>
            <person name="Rohde M."/>
            <person name="Lucas S."/>
            <person name="Han J."/>
            <person name="Lapidus A."/>
            <person name="Cheng J.F."/>
            <person name="Goodwin L."/>
            <person name="Pitluck S."/>
            <person name="Peters L."/>
            <person name="Pati A."/>
            <person name="Mikhailova N."/>
            <person name="Pagani I."/>
            <person name="Teshima H."/>
            <person name="Han C."/>
            <person name="Tapia R."/>
            <person name="Land M."/>
            <person name="Woyke T."/>
            <person name="Klenk H.P."/>
            <person name="Kyrpides N."/>
            <person name="Ivanova N."/>
        </authorList>
    </citation>
    <scope>NUCLEOTIDE SEQUENCE [LARGE SCALE GENOMIC DNA]</scope>
    <source>
        <strain evidence="10">DSM 18323 / JCM 14033 / SH-6</strain>
    </source>
</reference>
<dbReference type="GO" id="GO:0016491">
    <property type="term" value="F:oxidoreductase activity"/>
    <property type="evidence" value="ECO:0007669"/>
    <property type="project" value="UniProtKB-KW"/>
</dbReference>
<dbReference type="AlphaFoldDB" id="F8D5D2"/>
<evidence type="ECO:0000256" key="5">
    <source>
        <dbReference type="ARBA" id="ARBA00023002"/>
    </source>
</evidence>
<dbReference type="Proteomes" id="UP000006794">
    <property type="component" value="Chromosome"/>
</dbReference>
<keyword evidence="5 9" id="KW-0560">Oxidoreductase</keyword>
<feature type="transmembrane region" description="Helical" evidence="7">
    <location>
        <begin position="318"/>
        <end position="338"/>
    </location>
</feature>
<dbReference type="InterPro" id="IPR001750">
    <property type="entry name" value="ND/Mrp_TM"/>
</dbReference>
<feature type="transmembrane region" description="Helical" evidence="7">
    <location>
        <begin position="105"/>
        <end position="123"/>
    </location>
</feature>
<feature type="transmembrane region" description="Helical" evidence="7">
    <location>
        <begin position="288"/>
        <end position="306"/>
    </location>
</feature>
<evidence type="ECO:0000256" key="3">
    <source>
        <dbReference type="ARBA" id="ARBA00022692"/>
    </source>
</evidence>
<gene>
    <name evidence="9" type="ordered locus">Halxa_3017</name>
</gene>
<accession>F8D5D2</accession>
<evidence type="ECO:0000313" key="9">
    <source>
        <dbReference type="EMBL" id="AEH37633.1"/>
    </source>
</evidence>
<proteinExistence type="predicted"/>
<evidence type="ECO:0000256" key="6">
    <source>
        <dbReference type="ARBA" id="ARBA00023136"/>
    </source>
</evidence>
<feature type="transmembrane region" description="Helical" evidence="7">
    <location>
        <begin position="12"/>
        <end position="30"/>
    </location>
</feature>
<dbReference type="PANTHER" id="PTHR42682:SF4">
    <property type="entry name" value="NADH-UBIQUINONE_PLASTOQUINONE"/>
    <property type="match status" value="1"/>
</dbReference>